<dbReference type="InterPro" id="IPR011009">
    <property type="entry name" value="Kinase-like_dom_sf"/>
</dbReference>
<feature type="compositionally biased region" description="Low complexity" evidence="1">
    <location>
        <begin position="426"/>
        <end position="436"/>
    </location>
</feature>
<dbReference type="InterPro" id="IPR050235">
    <property type="entry name" value="CK1_Ser-Thr_kinase"/>
</dbReference>
<protein>
    <submittedName>
        <fullName evidence="4">Protein kinase domain-containing protein</fullName>
    </submittedName>
</protein>
<evidence type="ECO:0000313" key="3">
    <source>
        <dbReference type="Proteomes" id="UP000887578"/>
    </source>
</evidence>
<sequence length="444" mass="50620">MEFVLGVVQRAHPSKIYRELIKHTLGAKHVAEMLAFEQLEGNISSQFLILGFLGPNIRDLKEKCGGKLELSTVLRIGIQTLCGIKMVHDVGYVHRHLRPSSFMLGNPDIPERSRIIYVTDFQIARRFLKRAKNNMGIYREEREPGTVRMHGYIRYVSVSVHNGNEHRCRDDIWSWIYIMAELLEGKLPWQNVKVDPTKVHALKMITPDSQLFATTKSKDPKGYLPSIAEYIRTVHADSKPDYVGIYRRLKNASNMFGTKFTDPYDWESGEQRGDCFLSESDLQRYFSHEELLIVKKGDQRVELDPLFFRDDSPPQGVRKARRIRQNTESLEIPSFIDLDITQQSQSSGASGGGASVRGSVKRTYRKDVSQIKKKMIIKESGGDGSGKKNNTFSKIKKKRSSKESRDNITANNNNNNDPRETMSFYSPKSPKSPLLSAQKMRSTG</sequence>
<dbReference type="Proteomes" id="UP000887578">
    <property type="component" value="Unplaced"/>
</dbReference>
<feature type="domain" description="Protein kinase" evidence="2">
    <location>
        <begin position="1"/>
        <end position="256"/>
    </location>
</feature>
<dbReference type="PROSITE" id="PS50011">
    <property type="entry name" value="PROTEIN_KINASE_DOM"/>
    <property type="match status" value="1"/>
</dbReference>
<evidence type="ECO:0000259" key="2">
    <source>
        <dbReference type="PROSITE" id="PS50011"/>
    </source>
</evidence>
<accession>A0A914P754</accession>
<name>A0A914P754_9BILA</name>
<organism evidence="3 4">
    <name type="scientific">Panagrolaimus davidi</name>
    <dbReference type="NCBI Taxonomy" id="227884"/>
    <lineage>
        <taxon>Eukaryota</taxon>
        <taxon>Metazoa</taxon>
        <taxon>Ecdysozoa</taxon>
        <taxon>Nematoda</taxon>
        <taxon>Chromadorea</taxon>
        <taxon>Rhabditida</taxon>
        <taxon>Tylenchina</taxon>
        <taxon>Panagrolaimomorpha</taxon>
        <taxon>Panagrolaimoidea</taxon>
        <taxon>Panagrolaimidae</taxon>
        <taxon>Panagrolaimus</taxon>
    </lineage>
</organism>
<dbReference type="GO" id="GO:0004672">
    <property type="term" value="F:protein kinase activity"/>
    <property type="evidence" value="ECO:0007669"/>
    <property type="project" value="InterPro"/>
</dbReference>
<evidence type="ECO:0000256" key="1">
    <source>
        <dbReference type="SAM" id="MobiDB-lite"/>
    </source>
</evidence>
<dbReference type="AlphaFoldDB" id="A0A914P754"/>
<dbReference type="PANTHER" id="PTHR11909">
    <property type="entry name" value="CASEIN KINASE-RELATED"/>
    <property type="match status" value="1"/>
</dbReference>
<dbReference type="Pfam" id="PF00069">
    <property type="entry name" value="Pkinase"/>
    <property type="match status" value="1"/>
</dbReference>
<dbReference type="GO" id="GO:0005524">
    <property type="term" value="F:ATP binding"/>
    <property type="evidence" value="ECO:0007669"/>
    <property type="project" value="InterPro"/>
</dbReference>
<keyword evidence="3" id="KW-1185">Reference proteome</keyword>
<dbReference type="InterPro" id="IPR000719">
    <property type="entry name" value="Prot_kinase_dom"/>
</dbReference>
<reference evidence="4" key="1">
    <citation type="submission" date="2022-11" db="UniProtKB">
        <authorList>
            <consortium name="WormBaseParasite"/>
        </authorList>
    </citation>
    <scope>IDENTIFICATION</scope>
</reference>
<dbReference type="Gene3D" id="1.10.510.10">
    <property type="entry name" value="Transferase(Phosphotransferase) domain 1"/>
    <property type="match status" value="1"/>
</dbReference>
<dbReference type="SMART" id="SM00220">
    <property type="entry name" value="S_TKc"/>
    <property type="match status" value="1"/>
</dbReference>
<feature type="region of interest" description="Disordered" evidence="1">
    <location>
        <begin position="371"/>
        <end position="444"/>
    </location>
</feature>
<feature type="compositionally biased region" description="Basic and acidic residues" evidence="1">
    <location>
        <begin position="371"/>
        <end position="381"/>
    </location>
</feature>
<evidence type="ECO:0000313" key="4">
    <source>
        <dbReference type="WBParaSite" id="PDA_v2.g10994.t1"/>
    </source>
</evidence>
<dbReference type="SUPFAM" id="SSF56112">
    <property type="entry name" value="Protein kinase-like (PK-like)"/>
    <property type="match status" value="1"/>
</dbReference>
<proteinExistence type="predicted"/>
<dbReference type="WBParaSite" id="PDA_v2.g10994.t1">
    <property type="protein sequence ID" value="PDA_v2.g10994.t1"/>
    <property type="gene ID" value="PDA_v2.g10994"/>
</dbReference>